<dbReference type="GO" id="GO:0000977">
    <property type="term" value="F:RNA polymerase II transcription regulatory region sequence-specific DNA binding"/>
    <property type="evidence" value="ECO:0007669"/>
    <property type="project" value="TreeGrafter"/>
</dbReference>
<dbReference type="GeneTree" id="ENSGT00970000198253"/>
<reference evidence="1" key="2">
    <citation type="submission" date="2025-08" db="UniProtKB">
        <authorList>
            <consortium name="Ensembl"/>
        </authorList>
    </citation>
    <scope>IDENTIFICATION</scope>
</reference>
<name>A0A4W5L4L3_9TELE</name>
<evidence type="ECO:0000313" key="1">
    <source>
        <dbReference type="Ensembl" id="ENSHHUP00000018860.1"/>
    </source>
</evidence>
<reference evidence="2" key="1">
    <citation type="submission" date="2018-06" db="EMBL/GenBank/DDBJ databases">
        <title>Genome assembly of Danube salmon.</title>
        <authorList>
            <person name="Macqueen D.J."/>
            <person name="Gundappa M.K."/>
        </authorList>
    </citation>
    <scope>NUCLEOTIDE SEQUENCE [LARGE SCALE GENOMIC DNA]</scope>
</reference>
<organism evidence="1 2">
    <name type="scientific">Hucho hucho</name>
    <name type="common">huchen</name>
    <dbReference type="NCBI Taxonomy" id="62062"/>
    <lineage>
        <taxon>Eukaryota</taxon>
        <taxon>Metazoa</taxon>
        <taxon>Chordata</taxon>
        <taxon>Craniata</taxon>
        <taxon>Vertebrata</taxon>
        <taxon>Euteleostomi</taxon>
        <taxon>Actinopterygii</taxon>
        <taxon>Neopterygii</taxon>
        <taxon>Teleostei</taxon>
        <taxon>Protacanthopterygii</taxon>
        <taxon>Salmoniformes</taxon>
        <taxon>Salmonidae</taxon>
        <taxon>Salmoninae</taxon>
        <taxon>Hucho</taxon>
    </lineage>
</organism>
<dbReference type="Proteomes" id="UP000314982">
    <property type="component" value="Unassembled WGS sequence"/>
</dbReference>
<dbReference type="AlphaFoldDB" id="A0A4W5L4L3"/>
<sequence length="118" mass="13045">MLLIYKSPCVCVTGSCYPCPETVDVKCVCGSTSLTVPCGRERSTKPPRCKQLCRSPPTCHHPSRETHRCHPGPCPACHQACLLALPHCQHPCPQPCHDQVMVKTSDRVSVSCRQFQMD</sequence>
<dbReference type="PANTHER" id="PTHR12360:SF1">
    <property type="entry name" value="NF-X1-TYPE ZINC FINGER PROTEIN NFXL1"/>
    <property type="match status" value="1"/>
</dbReference>
<proteinExistence type="predicted"/>
<keyword evidence="2" id="KW-1185">Reference proteome</keyword>
<dbReference type="InterPro" id="IPR034078">
    <property type="entry name" value="NFX1_fam"/>
</dbReference>
<dbReference type="STRING" id="62062.ENSHHUP00000018860"/>
<dbReference type="GO" id="GO:0000981">
    <property type="term" value="F:DNA-binding transcription factor activity, RNA polymerase II-specific"/>
    <property type="evidence" value="ECO:0007669"/>
    <property type="project" value="TreeGrafter"/>
</dbReference>
<dbReference type="PANTHER" id="PTHR12360">
    <property type="entry name" value="NUCLEAR TRANSCRIPTION FACTOR, X-BOX BINDING 1 NFX1"/>
    <property type="match status" value="1"/>
</dbReference>
<accession>A0A4W5L4L3</accession>
<dbReference type="Ensembl" id="ENSHHUT00000019535.1">
    <property type="protein sequence ID" value="ENSHHUP00000018860.1"/>
    <property type="gene ID" value="ENSHHUG00000011750.1"/>
</dbReference>
<protein>
    <submittedName>
        <fullName evidence="1">Uncharacterized protein</fullName>
    </submittedName>
</protein>
<evidence type="ECO:0000313" key="2">
    <source>
        <dbReference type="Proteomes" id="UP000314982"/>
    </source>
</evidence>
<dbReference type="GO" id="GO:0005634">
    <property type="term" value="C:nucleus"/>
    <property type="evidence" value="ECO:0007669"/>
    <property type="project" value="TreeGrafter"/>
</dbReference>
<reference evidence="1" key="3">
    <citation type="submission" date="2025-09" db="UniProtKB">
        <authorList>
            <consortium name="Ensembl"/>
        </authorList>
    </citation>
    <scope>IDENTIFICATION</scope>
</reference>